<dbReference type="EMBL" id="CALNXI010001397">
    <property type="protein sequence ID" value="CAH3167696.1"/>
    <property type="molecule type" value="Genomic_DNA"/>
</dbReference>
<gene>
    <name evidence="1" type="ORF">PEVE_00006124</name>
</gene>
<comment type="caution">
    <text evidence="1">The sequence shown here is derived from an EMBL/GenBank/DDBJ whole genome shotgun (WGS) entry which is preliminary data.</text>
</comment>
<organism evidence="1 2">
    <name type="scientific">Porites evermanni</name>
    <dbReference type="NCBI Taxonomy" id="104178"/>
    <lineage>
        <taxon>Eukaryota</taxon>
        <taxon>Metazoa</taxon>
        <taxon>Cnidaria</taxon>
        <taxon>Anthozoa</taxon>
        <taxon>Hexacorallia</taxon>
        <taxon>Scleractinia</taxon>
        <taxon>Fungiina</taxon>
        <taxon>Poritidae</taxon>
        <taxon>Porites</taxon>
    </lineage>
</organism>
<reference evidence="1 2" key="1">
    <citation type="submission" date="2022-05" db="EMBL/GenBank/DDBJ databases">
        <authorList>
            <consortium name="Genoscope - CEA"/>
            <person name="William W."/>
        </authorList>
    </citation>
    <scope>NUCLEOTIDE SEQUENCE [LARGE SCALE GENOMIC DNA]</scope>
</reference>
<evidence type="ECO:0000313" key="2">
    <source>
        <dbReference type="Proteomes" id="UP001159427"/>
    </source>
</evidence>
<evidence type="ECO:0000313" key="1">
    <source>
        <dbReference type="EMBL" id="CAH3167696.1"/>
    </source>
</evidence>
<accession>A0ABN8QRR6</accession>
<sequence>MVKTLFRSNTLESHYKERGLGFILKTFRGYHSLRCIQAIISGQKLGEGYDIPIEAMCSRLKEDIIEETTDHVLSTAKVCQSVKQCSGSTTPFPYGDNTDGTDIKVACTEDNKCDVGKALPLMSALLWYKISDFMARSLCHNSLPEFKKSSLTTKYEEIKTMAILMVSYTSTLHWNGFFREAASQRAYSNLETAMSLINKRITSMEFTSLACIKLEATDMCTLGDIYKLYGSLLKLKKNILSPGMTKNLRQFTKVDHSKMLQLKTSALKHLNLLGEVRSVDENLKTSVKGISKYFYGLAKFDKDIAKADVTFISDKLSEFRKKSDEISKKVEKDIKNAMAAMVTVLAGQLVEESVILSLKIAENTNPSKVIFGGVEVGDIYEQLAEVARAAQELTHGVALRTSLVNVIKDSADLAKDFKDNANQISSMQILVKAIDANKVDEIGYDADKFIKAYSDYTPKVNRARLAKNDALWATFKSETCDLLFGAQGAGAALGQGVVGGMLLCEKLEGTLAEFSALRENVFDFQFDLVDSLAAVIRGNVGKKLSTSIDVLNDVLESSKLMLGFFITQHRLQHEAAVYCDKIEYRLQGKRLDDCSPSSGFFSKENLDNIISFDLKKISYFEEKKFVYLPTKPQFKGDTGFINIPSLAQGNSVTFRIPANRIWLRQYNWLGLEENSAPFVESFKMYLPLKRYGKKKKTSVTTRTSIELTSIAGNMTSDTSDVVYSIPLEHSKFLTVYYLGYRSSQCSDGNEIPNPYSLCKNLPNICDTFTKKPQESLMPTILSTWKLSYTVESGNRKVKWKAPNPATNLLIKAKVKLRHYRTKKSDFKLFEDNLSSKEVCCKGNTYQPEWYDSTCVPCPQKPDIPTNSKSKLGGYYCEKGKEKVVVLGRPRTKIDNGRVQSQETRDFASKQLFRFQGIRPLLPRLQGTQPRIMSHCLS</sequence>
<protein>
    <submittedName>
        <fullName evidence="1">Uncharacterized protein</fullName>
    </submittedName>
</protein>
<keyword evidence="2" id="KW-1185">Reference proteome</keyword>
<proteinExistence type="predicted"/>
<dbReference type="Proteomes" id="UP001159427">
    <property type="component" value="Unassembled WGS sequence"/>
</dbReference>
<name>A0ABN8QRR6_9CNID</name>